<keyword evidence="2" id="KW-0677">Repeat</keyword>
<dbReference type="SUPFAM" id="SSF55729">
    <property type="entry name" value="Acyl-CoA N-acyltransferases (Nat)"/>
    <property type="match status" value="2"/>
</dbReference>
<dbReference type="eggNOG" id="COG0456">
    <property type="taxonomic scope" value="Bacteria"/>
</dbReference>
<dbReference type="RefSeq" id="WP_018022732.1">
    <property type="nucleotide sequence ID" value="NZ_AQUX01000011.1"/>
</dbReference>
<organism evidence="6 7">
    <name type="scientific">Corynebacterium doosanense CAU 212 = DSM 45436</name>
    <dbReference type="NCBI Taxonomy" id="558173"/>
    <lineage>
        <taxon>Bacteria</taxon>
        <taxon>Bacillati</taxon>
        <taxon>Actinomycetota</taxon>
        <taxon>Actinomycetes</taxon>
        <taxon>Mycobacteriales</taxon>
        <taxon>Corynebacteriaceae</taxon>
        <taxon>Corynebacterium</taxon>
    </lineage>
</organism>
<dbReference type="InterPro" id="IPR050276">
    <property type="entry name" value="MshD_Acetyltransferase"/>
</dbReference>
<keyword evidence="7" id="KW-1185">Reference proteome</keyword>
<keyword evidence="1 6" id="KW-0808">Transferase</keyword>
<dbReference type="EC" id="2.3.1.189" evidence="4"/>
<evidence type="ECO:0000256" key="1">
    <source>
        <dbReference type="ARBA" id="ARBA00022679"/>
    </source>
</evidence>
<dbReference type="Pfam" id="PF00583">
    <property type="entry name" value="Acetyltransf_1"/>
    <property type="match status" value="1"/>
</dbReference>
<dbReference type="Gene3D" id="3.40.630.30">
    <property type="match status" value="1"/>
</dbReference>
<reference evidence="6 7" key="1">
    <citation type="submission" date="2013-09" db="EMBL/GenBank/DDBJ databases">
        <title>Complete genome sequence of Corynebacterium doosanense CAU 212(T) (=DSM 45436(T)), isolated from activated sludge.</title>
        <authorList>
            <person name="Schaffert L."/>
            <person name="Albersmeier A."/>
            <person name="Kalinowski J."/>
            <person name="Ruckert C."/>
        </authorList>
    </citation>
    <scope>NUCLEOTIDE SEQUENCE [LARGE SCALE GENOMIC DNA]</scope>
    <source>
        <strain evidence="6 7">CAU 212</strain>
    </source>
</reference>
<protein>
    <recommendedName>
        <fullName evidence="4">Mycothiol synthase</fullName>
        <ecNumber evidence="4">2.3.1.189</ecNumber>
    </recommendedName>
</protein>
<evidence type="ECO:0000256" key="3">
    <source>
        <dbReference type="ARBA" id="ARBA00023315"/>
    </source>
</evidence>
<proteinExistence type="predicted"/>
<dbReference type="InterPro" id="IPR000182">
    <property type="entry name" value="GNAT_dom"/>
</dbReference>
<dbReference type="PANTHER" id="PTHR43617">
    <property type="entry name" value="L-AMINO ACID N-ACETYLTRANSFERASE"/>
    <property type="match status" value="1"/>
</dbReference>
<dbReference type="NCBIfam" id="TIGR03448">
    <property type="entry name" value="mycothiol_MshD"/>
    <property type="match status" value="1"/>
</dbReference>
<evidence type="ECO:0000259" key="5">
    <source>
        <dbReference type="PROSITE" id="PS51186"/>
    </source>
</evidence>
<dbReference type="STRING" id="558173.CDOO_11270"/>
<evidence type="ECO:0000313" key="6">
    <source>
        <dbReference type="EMBL" id="AIT61778.1"/>
    </source>
</evidence>
<dbReference type="GO" id="GO:0035447">
    <property type="term" value="F:mycothiol synthase activity"/>
    <property type="evidence" value="ECO:0007669"/>
    <property type="project" value="UniProtKB-UniRule"/>
</dbReference>
<evidence type="ECO:0000256" key="4">
    <source>
        <dbReference type="NCBIfam" id="TIGR03448"/>
    </source>
</evidence>
<dbReference type="PIRSF" id="PIRSF021524">
    <property type="entry name" value="MSH_acetyltransferase"/>
    <property type="match status" value="1"/>
</dbReference>
<dbReference type="InterPro" id="IPR016181">
    <property type="entry name" value="Acyl_CoA_acyltransferase"/>
</dbReference>
<feature type="domain" description="N-acetyltransferase" evidence="5">
    <location>
        <begin position="164"/>
        <end position="304"/>
    </location>
</feature>
<dbReference type="Proteomes" id="UP000029914">
    <property type="component" value="Chromosome"/>
</dbReference>
<dbReference type="GO" id="GO:0008999">
    <property type="term" value="F:protein-N-terminal-alanine acetyltransferase activity"/>
    <property type="evidence" value="ECO:0007669"/>
    <property type="project" value="TreeGrafter"/>
</dbReference>
<sequence length="304" mass="33397">MSTAYFDRIDLPSQENRAREVQSLLTRVAETDGVEPLSESFVGGVTDARLGHRHLVVLIDDRVVAVAAAAGGDAELCVDPDFRRRGIARELVLRLRDEQDSVGIWAHGNLPPARGLAAAMGLSKKRRLLVMAVAGADLSGADARVPEGYEVLSVAESSDRWGRDVVEQAWLDANNDAFSWHPEQGGWDLDRLHRAQEAQWYSDEDVLLLWHRGSEGENDPDLAGFHWTKWQSADHRHGEVYVVGLAGGYRGRGLGRVVVSMGLAHLVSGGAREVILYVEDDNAAAVRQYEKLGFTVAEEHVVYG</sequence>
<dbReference type="Pfam" id="PF13508">
    <property type="entry name" value="Acetyltransf_7"/>
    <property type="match status" value="1"/>
</dbReference>
<dbReference type="PROSITE" id="PS51186">
    <property type="entry name" value="GNAT"/>
    <property type="match status" value="2"/>
</dbReference>
<accession>A0A097II26</accession>
<dbReference type="OrthoDB" id="3208058at2"/>
<dbReference type="InterPro" id="IPR017813">
    <property type="entry name" value="Mycothiol_AcTrfase"/>
</dbReference>
<dbReference type="AlphaFoldDB" id="A0A097II26"/>
<evidence type="ECO:0000256" key="2">
    <source>
        <dbReference type="ARBA" id="ARBA00022737"/>
    </source>
</evidence>
<evidence type="ECO:0000313" key="7">
    <source>
        <dbReference type="Proteomes" id="UP000029914"/>
    </source>
</evidence>
<dbReference type="HOGENOM" id="CLU_068014_0_0_11"/>
<dbReference type="GO" id="GO:0010125">
    <property type="term" value="P:mycothiol biosynthetic process"/>
    <property type="evidence" value="ECO:0007669"/>
    <property type="project" value="UniProtKB-UniRule"/>
</dbReference>
<dbReference type="KEGG" id="cdo:CDOO_11270"/>
<keyword evidence="3" id="KW-0012">Acyltransferase</keyword>
<dbReference type="EMBL" id="CP006764">
    <property type="protein sequence ID" value="AIT61778.1"/>
    <property type="molecule type" value="Genomic_DNA"/>
</dbReference>
<gene>
    <name evidence="6" type="ORF">CDOO_11270</name>
</gene>
<feature type="domain" description="N-acetyltransferase" evidence="5">
    <location>
        <begin position="9"/>
        <end position="172"/>
    </location>
</feature>
<name>A0A097II26_9CORY</name>
<dbReference type="PANTHER" id="PTHR43617:SF31">
    <property type="entry name" value="MYCOTHIOL ACETYLTRANSFERASE"/>
    <property type="match status" value="1"/>
</dbReference>